<organism evidence="1 2">
    <name type="scientific">Campylobacter ureolyticus</name>
    <dbReference type="NCBI Taxonomy" id="827"/>
    <lineage>
        <taxon>Bacteria</taxon>
        <taxon>Pseudomonadati</taxon>
        <taxon>Campylobacterota</taxon>
        <taxon>Epsilonproteobacteria</taxon>
        <taxon>Campylobacterales</taxon>
        <taxon>Campylobacteraceae</taxon>
        <taxon>Campylobacter</taxon>
    </lineage>
</organism>
<reference evidence="1" key="1">
    <citation type="submission" date="2022-12" db="EMBL/GenBank/DDBJ databases">
        <title>Species Delineation and Comparative Genomics within the Campylobacter ureolyticus Complex.</title>
        <authorList>
            <person name="Maki J."/>
            <person name="Howard M."/>
            <person name="Connelly S."/>
            <person name="Hardy D.J."/>
            <person name="Cameron A."/>
        </authorList>
    </citation>
    <scope>NUCLEOTIDE SEQUENCE</scope>
    <source>
        <strain evidence="1">URMC_787</strain>
    </source>
</reference>
<evidence type="ECO:0000313" key="2">
    <source>
        <dbReference type="Proteomes" id="UP001075225"/>
    </source>
</evidence>
<dbReference type="AlphaFoldDB" id="A0A9Q4KK66"/>
<evidence type="ECO:0000313" key="1">
    <source>
        <dbReference type="EMBL" id="MCZ6159104.1"/>
    </source>
</evidence>
<accession>A0A9Q4KK66</accession>
<dbReference type="RefSeq" id="WP_269484229.1">
    <property type="nucleotide sequence ID" value="NZ_JAPXGJ010000001.1"/>
</dbReference>
<sequence>MAKAKKKSYDWFQIRLDFDKGLTQAELRKKYDIPAGTLGSKIKRDGWVLSQEQTSTLDEFRAASAKLSENYYNANESQQKEMVDRVETILEDNDLVVNNRKLLRVFQNKMLKILKDGGYETALEIRQGVSSIKDIEAVANPQSNKQEINIQNTQQVAQSNQLNLKELSDDELETLNNILSKTN</sequence>
<proteinExistence type="predicted"/>
<name>A0A9Q4KK66_9BACT</name>
<gene>
    <name evidence="1" type="ORF">O6B32_01185</name>
</gene>
<protein>
    <submittedName>
        <fullName evidence="1">Uncharacterized protein</fullName>
    </submittedName>
</protein>
<comment type="caution">
    <text evidence="1">The sequence shown here is derived from an EMBL/GenBank/DDBJ whole genome shotgun (WGS) entry which is preliminary data.</text>
</comment>
<dbReference type="EMBL" id="JAPXGO010000001">
    <property type="protein sequence ID" value="MCZ6159104.1"/>
    <property type="molecule type" value="Genomic_DNA"/>
</dbReference>
<dbReference type="Proteomes" id="UP001075225">
    <property type="component" value="Unassembled WGS sequence"/>
</dbReference>